<evidence type="ECO:0000313" key="7">
    <source>
        <dbReference type="EMBL" id="RDI51998.1"/>
    </source>
</evidence>
<dbReference type="Pfam" id="PF03466">
    <property type="entry name" value="LysR_substrate"/>
    <property type="match status" value="1"/>
</dbReference>
<dbReference type="AlphaFoldDB" id="A0A370HBM9"/>
<evidence type="ECO:0000256" key="4">
    <source>
        <dbReference type="ARBA" id="ARBA00023159"/>
    </source>
</evidence>
<dbReference type="GO" id="GO:0003700">
    <property type="term" value="F:DNA-binding transcription factor activity"/>
    <property type="evidence" value="ECO:0007669"/>
    <property type="project" value="InterPro"/>
</dbReference>
<reference evidence="7 8" key="1">
    <citation type="submission" date="2018-07" db="EMBL/GenBank/DDBJ databases">
        <title>Genomic Encyclopedia of Type Strains, Phase IV (KMG-IV): sequencing the most valuable type-strain genomes for metagenomic binning, comparative biology and taxonomic classification.</title>
        <authorList>
            <person name="Goeker M."/>
        </authorList>
    </citation>
    <scope>NUCLEOTIDE SEQUENCE [LARGE SCALE GENOMIC DNA]</scope>
    <source>
        <strain evidence="7 8">DSM 44952</strain>
    </source>
</reference>
<protein>
    <submittedName>
        <fullName evidence="7">DNA-binding transcriptional LysR family regulator</fullName>
    </submittedName>
</protein>
<evidence type="ECO:0000256" key="1">
    <source>
        <dbReference type="ARBA" id="ARBA00009437"/>
    </source>
</evidence>
<evidence type="ECO:0000313" key="8">
    <source>
        <dbReference type="Proteomes" id="UP000255355"/>
    </source>
</evidence>
<dbReference type="SUPFAM" id="SSF46785">
    <property type="entry name" value="Winged helix' DNA-binding domain"/>
    <property type="match status" value="1"/>
</dbReference>
<proteinExistence type="inferred from homology"/>
<dbReference type="GO" id="GO:0032993">
    <property type="term" value="C:protein-DNA complex"/>
    <property type="evidence" value="ECO:0007669"/>
    <property type="project" value="TreeGrafter"/>
</dbReference>
<keyword evidence="2" id="KW-0805">Transcription regulation</keyword>
<name>A0A370HBM9_9NOCA</name>
<dbReference type="InterPro" id="IPR000847">
    <property type="entry name" value="LysR_HTH_N"/>
</dbReference>
<dbReference type="PANTHER" id="PTHR30346:SF29">
    <property type="entry name" value="LYSR SUBSTRATE-BINDING"/>
    <property type="match status" value="1"/>
</dbReference>
<keyword evidence="4" id="KW-0010">Activator</keyword>
<feature type="domain" description="HTH lysR-type" evidence="6">
    <location>
        <begin position="2"/>
        <end position="59"/>
    </location>
</feature>
<evidence type="ECO:0000256" key="3">
    <source>
        <dbReference type="ARBA" id="ARBA00023125"/>
    </source>
</evidence>
<keyword evidence="5" id="KW-0804">Transcription</keyword>
<evidence type="ECO:0000259" key="6">
    <source>
        <dbReference type="PROSITE" id="PS50931"/>
    </source>
</evidence>
<comment type="caution">
    <text evidence="7">The sequence shown here is derived from an EMBL/GenBank/DDBJ whole genome shotgun (WGS) entry which is preliminary data.</text>
</comment>
<dbReference type="PANTHER" id="PTHR30346">
    <property type="entry name" value="TRANSCRIPTIONAL DUAL REGULATOR HCAR-RELATED"/>
    <property type="match status" value="1"/>
</dbReference>
<dbReference type="PROSITE" id="PS50931">
    <property type="entry name" value="HTH_LYSR"/>
    <property type="match status" value="1"/>
</dbReference>
<accession>A0A370HBM9</accession>
<dbReference type="Gene3D" id="1.10.10.10">
    <property type="entry name" value="Winged helix-like DNA-binding domain superfamily/Winged helix DNA-binding domain"/>
    <property type="match status" value="1"/>
</dbReference>
<organism evidence="7 8">
    <name type="scientific">Nocardia mexicana</name>
    <dbReference type="NCBI Taxonomy" id="279262"/>
    <lineage>
        <taxon>Bacteria</taxon>
        <taxon>Bacillati</taxon>
        <taxon>Actinomycetota</taxon>
        <taxon>Actinomycetes</taxon>
        <taxon>Mycobacteriales</taxon>
        <taxon>Nocardiaceae</taxon>
        <taxon>Nocardia</taxon>
    </lineage>
</organism>
<dbReference type="InterPro" id="IPR005119">
    <property type="entry name" value="LysR_subst-bd"/>
</dbReference>
<dbReference type="OrthoDB" id="4131546at2"/>
<dbReference type="CDD" id="cd08423">
    <property type="entry name" value="PBP2_LTTR_like_6"/>
    <property type="match status" value="1"/>
</dbReference>
<gene>
    <name evidence="7" type="ORF">DFR68_104486</name>
</gene>
<dbReference type="EMBL" id="QQAZ01000004">
    <property type="protein sequence ID" value="RDI51998.1"/>
    <property type="molecule type" value="Genomic_DNA"/>
</dbReference>
<dbReference type="Proteomes" id="UP000255355">
    <property type="component" value="Unassembled WGS sequence"/>
</dbReference>
<dbReference type="Pfam" id="PF00126">
    <property type="entry name" value="HTH_1"/>
    <property type="match status" value="1"/>
</dbReference>
<dbReference type="SUPFAM" id="SSF53850">
    <property type="entry name" value="Periplasmic binding protein-like II"/>
    <property type="match status" value="1"/>
</dbReference>
<dbReference type="InterPro" id="IPR036390">
    <property type="entry name" value="WH_DNA-bd_sf"/>
</dbReference>
<dbReference type="InterPro" id="IPR036388">
    <property type="entry name" value="WH-like_DNA-bd_sf"/>
</dbReference>
<dbReference type="STRING" id="1210089.GCA_001613165_06245"/>
<keyword evidence="8" id="KW-1185">Reference proteome</keyword>
<dbReference type="RefSeq" id="WP_068027836.1">
    <property type="nucleotide sequence ID" value="NZ_QQAZ01000004.1"/>
</dbReference>
<evidence type="ECO:0000256" key="2">
    <source>
        <dbReference type="ARBA" id="ARBA00023015"/>
    </source>
</evidence>
<evidence type="ECO:0000256" key="5">
    <source>
        <dbReference type="ARBA" id="ARBA00023163"/>
    </source>
</evidence>
<dbReference type="Gene3D" id="3.40.190.10">
    <property type="entry name" value="Periplasmic binding protein-like II"/>
    <property type="match status" value="2"/>
</dbReference>
<keyword evidence="3 7" id="KW-0238">DNA-binding</keyword>
<sequence length="304" mass="32333">MLEVRRLRLLRELSQRGTIAAVAEALAYTPSAVSQQLTAMEREAGVALLERTGRSVTLTPAALRLVEHSETILAVLEQASAELATARTELTGILRIGAFPTAVRTLLSPALVALSRDHPRLELLVSELDPVSAPAALRAESLDIALVQEYDYVPTAPETGLDTEPFLEETVYLASLSTEPLVAHRHSLWIASTPGTLCHLMTVRACEAVGFTPHIRHQADDFGTVLALVAAGQGVAFVPELGALESPGDVVLTPLPTRRRTRLAYRRGTGTHPAIAAARAALHTACATIPHARAVIPPHGPAIG</sequence>
<comment type="similarity">
    <text evidence="1">Belongs to the LysR transcriptional regulatory family.</text>
</comment>
<dbReference type="GO" id="GO:0003677">
    <property type="term" value="F:DNA binding"/>
    <property type="evidence" value="ECO:0007669"/>
    <property type="project" value="UniProtKB-KW"/>
</dbReference>